<evidence type="ECO:0000313" key="6">
    <source>
        <dbReference type="Proteomes" id="UP000317496"/>
    </source>
</evidence>
<dbReference type="GO" id="GO:0009288">
    <property type="term" value="C:bacterial-type flagellum"/>
    <property type="evidence" value="ECO:0007669"/>
    <property type="project" value="UniProtKB-SubCell"/>
</dbReference>
<name>A0A516GWN1_9PROT</name>
<dbReference type="PANTHER" id="PTHR42792">
    <property type="entry name" value="FLAGELLIN"/>
    <property type="match status" value="1"/>
</dbReference>
<dbReference type="OrthoDB" id="9758307at2"/>
<comment type="similarity">
    <text evidence="2">Belongs to the bacterial flagellin family.</text>
</comment>
<dbReference type="EMBL" id="CP041636">
    <property type="protein sequence ID" value="QDO95875.1"/>
    <property type="molecule type" value="Genomic_DNA"/>
</dbReference>
<evidence type="ECO:0000256" key="3">
    <source>
        <dbReference type="ARBA" id="ARBA00023143"/>
    </source>
</evidence>
<evidence type="ECO:0000256" key="2">
    <source>
        <dbReference type="ARBA" id="ARBA00005709"/>
    </source>
</evidence>
<dbReference type="KEGG" id="fer:FNB15_00620"/>
<accession>A0A516GWN1</accession>
<dbReference type="Gene3D" id="1.20.1330.10">
    <property type="entry name" value="f41 fragment of flagellin, N-terminal domain"/>
    <property type="match status" value="1"/>
</dbReference>
<dbReference type="RefSeq" id="WP_144066856.1">
    <property type="nucleotide sequence ID" value="NZ_CP041636.1"/>
</dbReference>
<evidence type="ECO:0000259" key="4">
    <source>
        <dbReference type="Pfam" id="PF00700"/>
    </source>
</evidence>
<gene>
    <name evidence="5" type="ORF">FNB15_00620</name>
</gene>
<comment type="subcellular location">
    <subcellularLocation>
        <location evidence="1">Bacterial flagellum</location>
    </subcellularLocation>
</comment>
<dbReference type="InterPro" id="IPR001492">
    <property type="entry name" value="Flagellin"/>
</dbReference>
<dbReference type="AlphaFoldDB" id="A0A516GWN1"/>
<proteinExistence type="inferred from homology"/>
<dbReference type="GO" id="GO:0005198">
    <property type="term" value="F:structural molecule activity"/>
    <property type="evidence" value="ECO:0007669"/>
    <property type="project" value="InterPro"/>
</dbReference>
<keyword evidence="3" id="KW-0975">Bacterial flagellum</keyword>
<sequence length="350" mass="38402">MVSLVGTTQYATQLDVTRNVRLLNLQLSRQNQQLADGRYADGLIGVSQRAQELGNLKSEIGTVNNYKSAVQQAQNRTNLYALTIEEIIDIATEAQDTMIKNRDPYFAASAAPDVQANLLLDRIGGLLQTKDGDRYLFAGTNYTQNPINGTISDLPAIYPANAVPGVDYNPFAAFTVPAAFPGTSLYNTANDFYINPTAAAPGTYDDFYNSAGTTLYTDDNEQLSYGVSAAEGGFQILVDAILRFRDATQDIAGNPDNYQVRVDQARTQLNEAISSLKSIASRNGYKQQQLTEVMERHDRSLDVLKVRVGSIENVDIGEVSVNIKNLQTTLEASYVITRDSLQLSLVNFLR</sequence>
<dbReference type="SUPFAM" id="SSF64518">
    <property type="entry name" value="Phase 1 flagellin"/>
    <property type="match status" value="1"/>
</dbReference>
<dbReference type="InterPro" id="IPR046358">
    <property type="entry name" value="Flagellin_C"/>
</dbReference>
<evidence type="ECO:0000313" key="5">
    <source>
        <dbReference type="EMBL" id="QDO95875.1"/>
    </source>
</evidence>
<organism evidence="5 6">
    <name type="scientific">Ferrovibrio terrae</name>
    <dbReference type="NCBI Taxonomy" id="2594003"/>
    <lineage>
        <taxon>Bacteria</taxon>
        <taxon>Pseudomonadati</taxon>
        <taxon>Pseudomonadota</taxon>
        <taxon>Alphaproteobacteria</taxon>
        <taxon>Rhodospirillales</taxon>
        <taxon>Rhodospirillaceae</taxon>
        <taxon>Ferrovibrio</taxon>
    </lineage>
</organism>
<evidence type="ECO:0000256" key="1">
    <source>
        <dbReference type="ARBA" id="ARBA00004365"/>
    </source>
</evidence>
<dbReference type="Pfam" id="PF00700">
    <property type="entry name" value="Flagellin_C"/>
    <property type="match status" value="1"/>
</dbReference>
<dbReference type="Proteomes" id="UP000317496">
    <property type="component" value="Chromosome"/>
</dbReference>
<reference evidence="5 6" key="1">
    <citation type="submission" date="2019-07" db="EMBL/GenBank/DDBJ databases">
        <title>Genome sequencing for Ferrovibrio sp. K5.</title>
        <authorList>
            <person name="Park S.-J."/>
        </authorList>
    </citation>
    <scope>NUCLEOTIDE SEQUENCE [LARGE SCALE GENOMIC DNA]</scope>
    <source>
        <strain evidence="5 6">K5</strain>
    </source>
</reference>
<feature type="domain" description="Flagellin C-terminal" evidence="4">
    <location>
        <begin position="269"/>
        <end position="349"/>
    </location>
</feature>
<dbReference type="PANTHER" id="PTHR42792:SF1">
    <property type="entry name" value="FLAGELLAR HOOK-ASSOCIATED PROTEIN 3"/>
    <property type="match status" value="1"/>
</dbReference>
<keyword evidence="6" id="KW-1185">Reference proteome</keyword>
<protein>
    <recommendedName>
        <fullName evidence="4">Flagellin C-terminal domain-containing protein</fullName>
    </recommendedName>
</protein>